<name>A0ABW6CQW0_9CAUL</name>
<dbReference type="SUPFAM" id="SSF53335">
    <property type="entry name" value="S-adenosyl-L-methionine-dependent methyltransferases"/>
    <property type="match status" value="1"/>
</dbReference>
<evidence type="ECO:0000256" key="1">
    <source>
        <dbReference type="SAM" id="MobiDB-lite"/>
    </source>
</evidence>
<dbReference type="InterPro" id="IPR011990">
    <property type="entry name" value="TPR-like_helical_dom_sf"/>
</dbReference>
<dbReference type="InterPro" id="IPR013216">
    <property type="entry name" value="Methyltransf_11"/>
</dbReference>
<comment type="caution">
    <text evidence="3">The sequence shown here is derived from an EMBL/GenBank/DDBJ whole genome shotgun (WGS) entry which is preliminary data.</text>
</comment>
<dbReference type="InterPro" id="IPR044650">
    <property type="entry name" value="SRFR1-like"/>
</dbReference>
<dbReference type="Proteomes" id="UP001598130">
    <property type="component" value="Unassembled WGS sequence"/>
</dbReference>
<dbReference type="EMBL" id="JAOTJD010000033">
    <property type="protein sequence ID" value="MFD3265455.1"/>
    <property type="molecule type" value="Genomic_DNA"/>
</dbReference>
<evidence type="ECO:0000259" key="2">
    <source>
        <dbReference type="Pfam" id="PF08241"/>
    </source>
</evidence>
<reference evidence="3 4" key="1">
    <citation type="submission" date="2022-09" db="EMBL/GenBank/DDBJ databases">
        <title>New species of Phenylobacterium.</title>
        <authorList>
            <person name="Mieszkin S."/>
        </authorList>
    </citation>
    <scope>NUCLEOTIDE SEQUENCE [LARGE SCALE GENOMIC DNA]</scope>
    <source>
        <strain evidence="3 4">HK31-G</strain>
    </source>
</reference>
<accession>A0ABW6CQW0</accession>
<evidence type="ECO:0000313" key="3">
    <source>
        <dbReference type="EMBL" id="MFD3265455.1"/>
    </source>
</evidence>
<gene>
    <name evidence="3" type="ORF">OCL97_15970</name>
</gene>
<dbReference type="SMART" id="SM00028">
    <property type="entry name" value="TPR"/>
    <property type="match status" value="5"/>
</dbReference>
<evidence type="ECO:0000313" key="4">
    <source>
        <dbReference type="Proteomes" id="UP001598130"/>
    </source>
</evidence>
<dbReference type="Pfam" id="PF08241">
    <property type="entry name" value="Methyltransf_11"/>
    <property type="match status" value="1"/>
</dbReference>
<dbReference type="Gene3D" id="3.40.50.150">
    <property type="entry name" value="Vaccinia Virus protein VP39"/>
    <property type="match status" value="1"/>
</dbReference>
<keyword evidence="4" id="KW-1185">Reference proteome</keyword>
<sequence>MSAFARPLGQPPADAASLKGDGGKGAPTSLVALTRYGLERQARGDFQAAVEAFRAVAGAAPRQALVWNNLALALGGLGDHEQAAIALRKSLDIDASQVSAWVSLAASLLQLGRPDEAESACDGAIARDPDNGDAWQIRAMVLAGRDDFGGAAAAFARTIEITGETGALRANLGVTLFKSGAFHEAQRNFDAAMALEADANADEIVEMARLCRFVVAGLDGDMTRVTAISRELTGAAETDTLFKTALLCLDWAGRKGPAALIAQTWAALRPGNLEARHMADAAMGRPVERQPAAFVAQHFDGMAEQFDEKLVGRLGYRGPEEIRNLMAAWIDADAALDVLDIGCGTGLCGPVLRPYAQRLTGVDLSDGMLAKARAGGLYDELRCADLVDTLSQAGARWDMIVAGDTFPYVGTLGGVFDGAAATLKSGGWLIFSTEAAEGDGVTLRGNGRYAHGRGYIADLAAGRFDIIERRSTMLRREAGVALEGDYFMMRKI</sequence>
<dbReference type="CDD" id="cd02440">
    <property type="entry name" value="AdoMet_MTases"/>
    <property type="match status" value="1"/>
</dbReference>
<protein>
    <submittedName>
        <fullName evidence="3">Tetratricopeptide repeat protein</fullName>
    </submittedName>
</protein>
<dbReference type="InterPro" id="IPR029063">
    <property type="entry name" value="SAM-dependent_MTases_sf"/>
</dbReference>
<feature type="region of interest" description="Disordered" evidence="1">
    <location>
        <begin position="1"/>
        <end position="24"/>
    </location>
</feature>
<organism evidence="3 4">
    <name type="scientific">Phenylobacterium ferrooxidans</name>
    <dbReference type="NCBI Taxonomy" id="2982689"/>
    <lineage>
        <taxon>Bacteria</taxon>
        <taxon>Pseudomonadati</taxon>
        <taxon>Pseudomonadota</taxon>
        <taxon>Alphaproteobacteria</taxon>
        <taxon>Caulobacterales</taxon>
        <taxon>Caulobacteraceae</taxon>
        <taxon>Phenylobacterium</taxon>
    </lineage>
</organism>
<dbReference type="RefSeq" id="WP_377370878.1">
    <property type="nucleotide sequence ID" value="NZ_JAOTJD010000033.1"/>
</dbReference>
<dbReference type="SUPFAM" id="SSF48452">
    <property type="entry name" value="TPR-like"/>
    <property type="match status" value="1"/>
</dbReference>
<dbReference type="Pfam" id="PF14559">
    <property type="entry name" value="TPR_19"/>
    <property type="match status" value="1"/>
</dbReference>
<dbReference type="InterPro" id="IPR019734">
    <property type="entry name" value="TPR_rpt"/>
</dbReference>
<proteinExistence type="predicted"/>
<dbReference type="Gene3D" id="1.25.40.10">
    <property type="entry name" value="Tetratricopeptide repeat domain"/>
    <property type="match status" value="1"/>
</dbReference>
<feature type="domain" description="Methyltransferase type 11" evidence="2">
    <location>
        <begin position="339"/>
        <end position="431"/>
    </location>
</feature>
<dbReference type="PANTHER" id="PTHR44749:SF1">
    <property type="entry name" value="TETRATRICOPEPTIDE-LIKE HELICAL DOMAIN-CONTAINING PROTEIN"/>
    <property type="match status" value="1"/>
</dbReference>
<dbReference type="PANTHER" id="PTHR44749">
    <property type="entry name" value="SUPPRESSOR OF RPS4-RLD 1"/>
    <property type="match status" value="1"/>
</dbReference>